<dbReference type="SUPFAM" id="SSF48230">
    <property type="entry name" value="Chondroitin AC/alginate lyase"/>
    <property type="match status" value="1"/>
</dbReference>
<dbReference type="Pfam" id="PF07940">
    <property type="entry name" value="Hepar_II_III_C"/>
    <property type="match status" value="1"/>
</dbReference>
<protein>
    <submittedName>
        <fullName evidence="7">Oligohyaluronate lyase</fullName>
    </submittedName>
</protein>
<dbReference type="Proteomes" id="UP000659344">
    <property type="component" value="Unassembled WGS sequence"/>
</dbReference>
<dbReference type="EMBL" id="BMFT01000006">
    <property type="protein sequence ID" value="GGH39301.1"/>
    <property type="molecule type" value="Genomic_DNA"/>
</dbReference>
<comment type="subcellular location">
    <subcellularLocation>
        <location evidence="1">Periplasm</location>
    </subcellularLocation>
</comment>
<dbReference type="InterPro" id="IPR012480">
    <property type="entry name" value="Hepar_II_III_C"/>
</dbReference>
<dbReference type="Pfam" id="PF16889">
    <property type="entry name" value="Hepar_II_III_N"/>
    <property type="match status" value="1"/>
</dbReference>
<sequence length="726" mass="83249">MNVNNTGDCYQDEVFSVFSLLHLEKPELTDVAQAVRQNRYEDALNALHRYYMERHIPGNRWSQEETAQITDYVKEYWSDEVAMVMKTADEVVNQTFLFQFPWDMERTQVPVTFDGAIDWNYIPDVDPEWAYMLNRHRYWIALGQAYAMTGDDKYSAALCRQLEDWIDRNPKPSEPTSDTLNWRTIEAGLRGSNWIKTLRYVWECPQLTPTLLAKLLISLSEHARYLADAFTSWKRISNWGVLETNGLLPIALTFPELQGSEQWCSLAEERLGETARIQVMADGIHWEQSPTYHHEVMCCYLDCLYFAEQHGIKLDGDFRGKVHEMAMASLYWANPSHRQPMFGDSDDNDIRSLLTYAAVLFKDEMLRFGANQRMDYDSAWLLGMEAIRSYESLTPTEPTDTSHAFIHSGHYVMRSGWSEQDLYLYFHCGPQGGGHGHADMLHIDLHAYGKEFLTDLGRYNYSDHTPLRRKLKEGAAHNTTTVDGIGFTDIIDTWGFHRIAGPSGSKWISRPTYDYVEGSHDGYLHLDDPVFVNRRIIFIKPHYWLLVDRFQSKGQHQFKQHFHFGSGVIGLEEGSQICRTQNEGEANLLMIPVQREGLQAEISEGVISREYNLLESNHQVTYSRSGSGMTSMMQLLYPLRPGESQAPQVSKIPVFRHTGEQVDDAQAEACRIVHPDLGTEHILVISHKVPSGHYDSYVVDGVQIFGEVVLITSSADKSKIKIKVIN</sequence>
<gene>
    <name evidence="7" type="ORF">GCM10008013_47950</name>
</gene>
<dbReference type="InterPro" id="IPR008929">
    <property type="entry name" value="Chondroitin_lyas"/>
</dbReference>
<evidence type="ECO:0000256" key="4">
    <source>
        <dbReference type="ARBA" id="ARBA00023239"/>
    </source>
</evidence>
<dbReference type="PANTHER" id="PTHR39210">
    <property type="entry name" value="HEPARIN-SULFATE LYASE"/>
    <property type="match status" value="1"/>
</dbReference>
<dbReference type="PANTHER" id="PTHR39210:SF1">
    <property type="entry name" value="HEPARIN-SULFATE LYASE"/>
    <property type="match status" value="1"/>
</dbReference>
<dbReference type="GO" id="GO:0016829">
    <property type="term" value="F:lyase activity"/>
    <property type="evidence" value="ECO:0007669"/>
    <property type="project" value="UniProtKB-KW"/>
</dbReference>
<keyword evidence="4 7" id="KW-0456">Lyase</keyword>
<dbReference type="Gene3D" id="1.50.10.100">
    <property type="entry name" value="Chondroitin AC/alginate lyase"/>
    <property type="match status" value="1"/>
</dbReference>
<keyword evidence="8" id="KW-1185">Reference proteome</keyword>
<evidence type="ECO:0000259" key="5">
    <source>
        <dbReference type="Pfam" id="PF07940"/>
    </source>
</evidence>
<evidence type="ECO:0000256" key="1">
    <source>
        <dbReference type="ARBA" id="ARBA00004418"/>
    </source>
</evidence>
<comment type="caution">
    <text evidence="7">The sequence shown here is derived from an EMBL/GenBank/DDBJ whole genome shotgun (WGS) entry which is preliminary data.</text>
</comment>
<evidence type="ECO:0000313" key="7">
    <source>
        <dbReference type="EMBL" id="GGH39301.1"/>
    </source>
</evidence>
<name>A0ABQ1YWC3_9BACL</name>
<feature type="domain" description="Heparin-sulfate lyase N-terminal" evidence="6">
    <location>
        <begin position="17"/>
        <end position="361"/>
    </location>
</feature>
<evidence type="ECO:0000256" key="2">
    <source>
        <dbReference type="ARBA" id="ARBA00022729"/>
    </source>
</evidence>
<accession>A0ABQ1YWC3</accession>
<keyword evidence="3" id="KW-0574">Periplasm</keyword>
<keyword evidence="2" id="KW-0732">Signal</keyword>
<dbReference type="RefSeq" id="WP_188542432.1">
    <property type="nucleotide sequence ID" value="NZ_BMFT01000006.1"/>
</dbReference>
<reference evidence="8" key="1">
    <citation type="journal article" date="2019" name="Int. J. Syst. Evol. Microbiol.">
        <title>The Global Catalogue of Microorganisms (GCM) 10K type strain sequencing project: providing services to taxonomists for standard genome sequencing and annotation.</title>
        <authorList>
            <consortium name="The Broad Institute Genomics Platform"/>
            <consortium name="The Broad Institute Genome Sequencing Center for Infectious Disease"/>
            <person name="Wu L."/>
            <person name="Ma J."/>
        </authorList>
    </citation>
    <scope>NUCLEOTIDE SEQUENCE [LARGE SCALE GENOMIC DNA]</scope>
    <source>
        <strain evidence="8">CGMCC 1.12769</strain>
    </source>
</reference>
<evidence type="ECO:0000256" key="3">
    <source>
        <dbReference type="ARBA" id="ARBA00022764"/>
    </source>
</evidence>
<proteinExistence type="predicted"/>
<evidence type="ECO:0000259" key="6">
    <source>
        <dbReference type="Pfam" id="PF16889"/>
    </source>
</evidence>
<evidence type="ECO:0000313" key="8">
    <source>
        <dbReference type="Proteomes" id="UP000659344"/>
    </source>
</evidence>
<organism evidence="7 8">
    <name type="scientific">Paenibacillus segetis</name>
    <dbReference type="NCBI Taxonomy" id="1325360"/>
    <lineage>
        <taxon>Bacteria</taxon>
        <taxon>Bacillati</taxon>
        <taxon>Bacillota</taxon>
        <taxon>Bacilli</taxon>
        <taxon>Bacillales</taxon>
        <taxon>Paenibacillaceae</taxon>
        <taxon>Paenibacillus</taxon>
    </lineage>
</organism>
<feature type="domain" description="Heparinase II/III-like C-terminal" evidence="5">
    <location>
        <begin position="399"/>
        <end position="623"/>
    </location>
</feature>
<dbReference type="Gene3D" id="2.70.98.70">
    <property type="match status" value="1"/>
</dbReference>
<dbReference type="InterPro" id="IPR031680">
    <property type="entry name" value="Hepar_II_III_N"/>
</dbReference>